<protein>
    <submittedName>
        <fullName evidence="2">Uncharacterized protein</fullName>
    </submittedName>
</protein>
<dbReference type="EMBL" id="BRYA01000246">
    <property type="protein sequence ID" value="GMI45401.1"/>
    <property type="molecule type" value="Genomic_DNA"/>
</dbReference>
<feature type="compositionally biased region" description="Acidic residues" evidence="1">
    <location>
        <begin position="209"/>
        <end position="218"/>
    </location>
</feature>
<feature type="compositionally biased region" description="Basic and acidic residues" evidence="1">
    <location>
        <begin position="141"/>
        <end position="155"/>
    </location>
</feature>
<evidence type="ECO:0000313" key="2">
    <source>
        <dbReference type="EMBL" id="GMI45401.1"/>
    </source>
</evidence>
<dbReference type="AlphaFoldDB" id="A0A9W7LD63"/>
<dbReference type="OrthoDB" id="199085at2759"/>
<sequence length="335" mass="37050">MSKRRKADSTATAMPTCPELAISAIQSLLKESADSYSAQDILRQLNITSQRLLHTQELRDFFSEDPFGVLEEEDGNRGAEFAEILTTEEFSKVQSLDGTTRIRSRVRVGKEGDDFFFLHFEYDRRPKGGDVVVVEEEEDDEKHQLEDKDNEEKSNVVRPLSYGKGTSVTYVVTISPGFTVEPPIPLLVIEIDAQRDRPNKSLLPRDFGQEEEGEEGEGEGSGKGKGGADENDEADRYVVFVDPTECGALEIFGELLEKRGFGFENDAPLVYLLICFQYYDLEWDIQKVILEGLLGIGEGCSQSSGDDMGSEDGEGGDDASLEIAESPAGGFEQVD</sequence>
<evidence type="ECO:0000256" key="1">
    <source>
        <dbReference type="SAM" id="MobiDB-lite"/>
    </source>
</evidence>
<proteinExistence type="predicted"/>
<gene>
    <name evidence="2" type="ORF">TrCOL_g1583</name>
</gene>
<keyword evidence="3" id="KW-1185">Reference proteome</keyword>
<feature type="region of interest" description="Disordered" evidence="1">
    <location>
        <begin position="301"/>
        <end position="335"/>
    </location>
</feature>
<evidence type="ECO:0000313" key="3">
    <source>
        <dbReference type="Proteomes" id="UP001165065"/>
    </source>
</evidence>
<feature type="compositionally biased region" description="Acidic residues" evidence="1">
    <location>
        <begin position="308"/>
        <end position="320"/>
    </location>
</feature>
<organism evidence="2 3">
    <name type="scientific">Triparma columacea</name>
    <dbReference type="NCBI Taxonomy" id="722753"/>
    <lineage>
        <taxon>Eukaryota</taxon>
        <taxon>Sar</taxon>
        <taxon>Stramenopiles</taxon>
        <taxon>Ochrophyta</taxon>
        <taxon>Bolidophyceae</taxon>
        <taxon>Parmales</taxon>
        <taxon>Triparmaceae</taxon>
        <taxon>Triparma</taxon>
    </lineage>
</organism>
<feature type="region of interest" description="Disordered" evidence="1">
    <location>
        <begin position="136"/>
        <end position="158"/>
    </location>
</feature>
<reference evidence="3" key="1">
    <citation type="journal article" date="2023" name="Commun. Biol.">
        <title>Genome analysis of Parmales, the sister group of diatoms, reveals the evolutionary specialization of diatoms from phago-mixotrophs to photoautotrophs.</title>
        <authorList>
            <person name="Ban H."/>
            <person name="Sato S."/>
            <person name="Yoshikawa S."/>
            <person name="Yamada K."/>
            <person name="Nakamura Y."/>
            <person name="Ichinomiya M."/>
            <person name="Sato N."/>
            <person name="Blanc-Mathieu R."/>
            <person name="Endo H."/>
            <person name="Kuwata A."/>
            <person name="Ogata H."/>
        </authorList>
    </citation>
    <scope>NUCLEOTIDE SEQUENCE [LARGE SCALE GENOMIC DNA]</scope>
</reference>
<name>A0A9W7LD63_9STRA</name>
<feature type="region of interest" description="Disordered" evidence="1">
    <location>
        <begin position="199"/>
        <end position="231"/>
    </location>
</feature>
<comment type="caution">
    <text evidence="2">The sequence shown here is derived from an EMBL/GenBank/DDBJ whole genome shotgun (WGS) entry which is preliminary data.</text>
</comment>
<dbReference type="Proteomes" id="UP001165065">
    <property type="component" value="Unassembled WGS sequence"/>
</dbReference>
<accession>A0A9W7LD63</accession>